<dbReference type="FunFam" id="3.40.630.10:FF:000085">
    <property type="entry name" value="Gly-Xaa carboxypeptidase"/>
    <property type="match status" value="1"/>
</dbReference>
<dbReference type="InterPro" id="IPR002933">
    <property type="entry name" value="Peptidase_M20"/>
</dbReference>
<dbReference type="InterPro" id="IPR047177">
    <property type="entry name" value="Pept_M20A"/>
</dbReference>
<evidence type="ECO:0000259" key="9">
    <source>
        <dbReference type="Pfam" id="PF07687"/>
    </source>
</evidence>
<keyword evidence="2" id="KW-0645">Protease</keyword>
<evidence type="ECO:0000313" key="10">
    <source>
        <dbReference type="EMBL" id="KXJ93371.1"/>
    </source>
</evidence>
<dbReference type="GO" id="GO:0046872">
    <property type="term" value="F:metal ion binding"/>
    <property type="evidence" value="ECO:0007669"/>
    <property type="project" value="UniProtKB-KW"/>
</dbReference>
<keyword evidence="3 7" id="KW-0479">Metal-binding</keyword>
<dbReference type="AlphaFoldDB" id="A0A136J8A0"/>
<dbReference type="InParanoid" id="A0A136J8A0"/>
<gene>
    <name evidence="10" type="ORF">Micbo1qcDRAFT_161380</name>
</gene>
<dbReference type="PANTHER" id="PTHR45962">
    <property type="entry name" value="N-FATTY-ACYL-AMINO ACID SYNTHASE/HYDROLASE PM20D1"/>
    <property type="match status" value="1"/>
</dbReference>
<comment type="similarity">
    <text evidence="1">Belongs to the peptidase M20A family.</text>
</comment>
<feature type="binding site" evidence="7">
    <location>
        <position position="566"/>
    </location>
    <ligand>
        <name>Zn(2+)</name>
        <dbReference type="ChEBI" id="CHEBI:29105"/>
        <label>1</label>
    </ligand>
</feature>
<organism evidence="10 11">
    <name type="scientific">Microdochium bolleyi</name>
    <dbReference type="NCBI Taxonomy" id="196109"/>
    <lineage>
        <taxon>Eukaryota</taxon>
        <taxon>Fungi</taxon>
        <taxon>Dikarya</taxon>
        <taxon>Ascomycota</taxon>
        <taxon>Pezizomycotina</taxon>
        <taxon>Sordariomycetes</taxon>
        <taxon>Xylariomycetidae</taxon>
        <taxon>Xylariales</taxon>
        <taxon>Microdochiaceae</taxon>
        <taxon>Microdochium</taxon>
    </lineage>
</organism>
<dbReference type="EMBL" id="KQ964248">
    <property type="protein sequence ID" value="KXJ93371.1"/>
    <property type="molecule type" value="Genomic_DNA"/>
</dbReference>
<feature type="region of interest" description="Disordered" evidence="8">
    <location>
        <begin position="1"/>
        <end position="22"/>
    </location>
</feature>
<dbReference type="PANTHER" id="PTHR45962:SF1">
    <property type="entry name" value="N-FATTY-ACYL-AMINO ACID SYNTHASE_HYDROLASE PM20D1"/>
    <property type="match status" value="1"/>
</dbReference>
<evidence type="ECO:0000256" key="2">
    <source>
        <dbReference type="ARBA" id="ARBA00022670"/>
    </source>
</evidence>
<dbReference type="InterPro" id="IPR017141">
    <property type="entry name" value="Pept_M20_carboxypep"/>
</dbReference>
<keyword evidence="5 7" id="KW-0862">Zinc</keyword>
<evidence type="ECO:0000256" key="3">
    <source>
        <dbReference type="ARBA" id="ARBA00022723"/>
    </source>
</evidence>
<dbReference type="Gene3D" id="3.30.70.360">
    <property type="match status" value="1"/>
</dbReference>
<evidence type="ECO:0000313" key="11">
    <source>
        <dbReference type="Proteomes" id="UP000070501"/>
    </source>
</evidence>
<name>A0A136J8A0_9PEZI</name>
<accession>A0A136J8A0</accession>
<dbReference type="GO" id="GO:0000328">
    <property type="term" value="C:fungal-type vacuole lumen"/>
    <property type="evidence" value="ECO:0007669"/>
    <property type="project" value="TreeGrafter"/>
</dbReference>
<dbReference type="GO" id="GO:0051603">
    <property type="term" value="P:proteolysis involved in protein catabolic process"/>
    <property type="evidence" value="ECO:0007669"/>
    <property type="project" value="TreeGrafter"/>
</dbReference>
<dbReference type="SUPFAM" id="SSF55031">
    <property type="entry name" value="Bacterial exopeptidase dimerisation domain"/>
    <property type="match status" value="1"/>
</dbReference>
<keyword evidence="4" id="KW-0378">Hydrolase</keyword>
<evidence type="ECO:0000256" key="4">
    <source>
        <dbReference type="ARBA" id="ARBA00022801"/>
    </source>
</evidence>
<evidence type="ECO:0000256" key="5">
    <source>
        <dbReference type="ARBA" id="ARBA00022833"/>
    </source>
</evidence>
<feature type="binding site" evidence="7">
    <location>
        <position position="173"/>
    </location>
    <ligand>
        <name>Zn(2+)</name>
        <dbReference type="ChEBI" id="CHEBI:29105"/>
        <label>2</label>
    </ligand>
</feature>
<dbReference type="SUPFAM" id="SSF53187">
    <property type="entry name" value="Zn-dependent exopeptidases"/>
    <property type="match status" value="1"/>
</dbReference>
<dbReference type="Proteomes" id="UP000070501">
    <property type="component" value="Unassembled WGS sequence"/>
</dbReference>
<dbReference type="CDD" id="cd05674">
    <property type="entry name" value="M20_yscS"/>
    <property type="match status" value="1"/>
</dbReference>
<dbReference type="PROSITE" id="PS00759">
    <property type="entry name" value="ARGE_DAPE_CPG2_2"/>
    <property type="match status" value="1"/>
</dbReference>
<sequence>MNEKQGLLPSAVSAPAPKSRSHSSYWTTLSKVAIAALVLRAIGGVYLAFDEPLYGGGQEPLKARCDQAEPLKPSLSNEHLDKMSSFIDSPEFLDVAVANMAGAVKIPTESYDDMGAVGEDPRWDVLFDFADYLKKTFPLVHSKLSLETVNTHGLLYTWKGSDAALKPTVFMAHQDVVPVAKATVGQWTHPPFSGHYDGKYLWGRGSNDCKNNLIGILESVELLLQANYEPKRTLVLSFGFDEEISGFRGARNLSAFLLDRYGKDGVAVIIDEGAGIAEAWGTNFAIPGVAEKGYIDVEVILRMPGGHSSIPPLHNGIGVMAELITQIEANPYESRLYNENPFLSLLQCGAEYSEDFPKKLRKLLPSHAAANTCSKKHRKEDKLALEAAKLGDAFKYLFTTSQAPDIISGGVKSNALPERTVVLVNHRVNVGEQTSVVKDKLAKIAHGIAKKYKLDVHAFPSNSSEGETPSSITLRDTGKALEPAPVTPTELFTSAASDSKTLTPYGIIAGTTRALYGESMVVAPGIMTGNTDTRFYWDLSRHIFRWGPQFDPSENTGGSGLPEGIHTVNERLNVRAHINGVKWYSDFIRNMDESTLP</sequence>
<dbReference type="STRING" id="196109.A0A136J8A0"/>
<dbReference type="OrthoDB" id="3064516at2759"/>
<reference evidence="11" key="1">
    <citation type="submission" date="2016-02" db="EMBL/GenBank/DDBJ databases">
        <title>Draft genome sequence of Microdochium bolleyi, a fungal endophyte of beachgrass.</title>
        <authorList>
            <consortium name="DOE Joint Genome Institute"/>
            <person name="David A.S."/>
            <person name="May G."/>
            <person name="Haridas S."/>
            <person name="Lim J."/>
            <person name="Wang M."/>
            <person name="Labutti K."/>
            <person name="Lipzen A."/>
            <person name="Barry K."/>
            <person name="Grigoriev I.V."/>
        </authorList>
    </citation>
    <scope>NUCLEOTIDE SEQUENCE [LARGE SCALE GENOMIC DNA]</scope>
    <source>
        <strain evidence="11">J235TASD1</strain>
    </source>
</reference>
<evidence type="ECO:0000256" key="8">
    <source>
        <dbReference type="SAM" id="MobiDB-lite"/>
    </source>
</evidence>
<evidence type="ECO:0000256" key="1">
    <source>
        <dbReference type="ARBA" id="ARBA00006247"/>
    </source>
</evidence>
<feature type="binding site" evidence="7">
    <location>
        <position position="208"/>
    </location>
    <ligand>
        <name>Zn(2+)</name>
        <dbReference type="ChEBI" id="CHEBI:29105"/>
        <label>2</label>
    </ligand>
</feature>
<dbReference type="FunCoup" id="A0A136J8A0">
    <property type="interactions" value="32"/>
</dbReference>
<feature type="binding site" evidence="7">
    <location>
        <position position="271"/>
    </location>
    <ligand>
        <name>Zn(2+)</name>
        <dbReference type="ChEBI" id="CHEBI:29105"/>
        <label>2</label>
    </ligand>
</feature>
<dbReference type="GO" id="GO:0004181">
    <property type="term" value="F:metallocarboxypeptidase activity"/>
    <property type="evidence" value="ECO:0007669"/>
    <property type="project" value="InterPro"/>
</dbReference>
<dbReference type="Pfam" id="PF07687">
    <property type="entry name" value="M20_dimer"/>
    <property type="match status" value="1"/>
</dbReference>
<feature type="binding site" evidence="7">
    <location>
        <position position="243"/>
    </location>
    <ligand>
        <name>Zn(2+)</name>
        <dbReference type="ChEBI" id="CHEBI:29105"/>
        <label>1</label>
    </ligand>
</feature>
<proteinExistence type="inferred from homology"/>
<feature type="active site" evidence="6">
    <location>
        <position position="175"/>
    </location>
</feature>
<dbReference type="InterPro" id="IPR036264">
    <property type="entry name" value="Bact_exopeptidase_dim_dom"/>
</dbReference>
<dbReference type="Pfam" id="PF01546">
    <property type="entry name" value="Peptidase_M20"/>
    <property type="match status" value="1"/>
</dbReference>
<evidence type="ECO:0000256" key="6">
    <source>
        <dbReference type="PIRSR" id="PIRSR037217-1"/>
    </source>
</evidence>
<feature type="domain" description="Peptidase M20 dimerisation" evidence="9">
    <location>
        <begin position="289"/>
        <end position="452"/>
    </location>
</feature>
<feature type="binding site" evidence="7">
    <location>
        <position position="208"/>
    </location>
    <ligand>
        <name>Zn(2+)</name>
        <dbReference type="ChEBI" id="CHEBI:29105"/>
        <label>1</label>
    </ligand>
</feature>
<dbReference type="InterPro" id="IPR011650">
    <property type="entry name" value="Peptidase_M20_dimer"/>
</dbReference>
<keyword evidence="11" id="KW-1185">Reference proteome</keyword>
<evidence type="ECO:0000256" key="7">
    <source>
        <dbReference type="PIRSR" id="PIRSR037217-2"/>
    </source>
</evidence>
<feature type="active site" description="Proton acceptor" evidence="6">
    <location>
        <position position="242"/>
    </location>
</feature>
<dbReference type="Gene3D" id="3.40.630.10">
    <property type="entry name" value="Zn peptidases"/>
    <property type="match status" value="1"/>
</dbReference>
<dbReference type="Gene3D" id="1.10.150.900">
    <property type="match status" value="1"/>
</dbReference>
<dbReference type="PIRSF" id="PIRSF037217">
    <property type="entry name" value="Carboxypeptidase_S"/>
    <property type="match status" value="1"/>
</dbReference>
<dbReference type="InterPro" id="IPR001261">
    <property type="entry name" value="ArgE/DapE_CS"/>
</dbReference>
<protein>
    <submittedName>
        <fullName evidence="10">Peptidase family M20/M25/M40</fullName>
    </submittedName>
</protein>